<dbReference type="EMBL" id="JBHUDO010000002">
    <property type="protein sequence ID" value="MFD1645746.1"/>
    <property type="molecule type" value="Genomic_DNA"/>
</dbReference>
<dbReference type="Pfam" id="PF02872">
    <property type="entry name" value="5_nucleotid_C"/>
    <property type="match status" value="1"/>
</dbReference>
<dbReference type="PANTHER" id="PTHR11575">
    <property type="entry name" value="5'-NUCLEOTIDASE-RELATED"/>
    <property type="match status" value="1"/>
</dbReference>
<dbReference type="Gene3D" id="3.60.21.10">
    <property type="match status" value="1"/>
</dbReference>
<dbReference type="InterPro" id="IPR036907">
    <property type="entry name" value="5'-Nucleotdase_C_sf"/>
</dbReference>
<keyword evidence="5" id="KW-1185">Reference proteome</keyword>
<evidence type="ECO:0000313" key="4">
    <source>
        <dbReference type="EMBL" id="MFD1645746.1"/>
    </source>
</evidence>
<evidence type="ECO:0000259" key="3">
    <source>
        <dbReference type="Pfam" id="PF02872"/>
    </source>
</evidence>
<dbReference type="InterPro" id="IPR004843">
    <property type="entry name" value="Calcineurin-like_PHP"/>
</dbReference>
<dbReference type="InterPro" id="IPR008334">
    <property type="entry name" value="5'-Nucleotdase_C"/>
</dbReference>
<reference evidence="4 5" key="1">
    <citation type="journal article" date="2019" name="Int. J. Syst. Evol. Microbiol.">
        <title>The Global Catalogue of Microorganisms (GCM) 10K type strain sequencing project: providing services to taxonomists for standard genome sequencing and annotation.</title>
        <authorList>
            <consortium name="The Broad Institute Genomics Platform"/>
            <consortium name="The Broad Institute Genome Sequencing Center for Infectious Disease"/>
            <person name="Wu L."/>
            <person name="Ma J."/>
        </authorList>
    </citation>
    <scope>NUCLEOTIDE SEQUENCE [LARGE SCALE GENOMIC DNA]</scope>
    <source>
        <strain evidence="4 5">CGMCC 1.10390</strain>
    </source>
</reference>
<evidence type="ECO:0000259" key="2">
    <source>
        <dbReference type="Pfam" id="PF00149"/>
    </source>
</evidence>
<dbReference type="InterPro" id="IPR029052">
    <property type="entry name" value="Metallo-depent_PP-like"/>
</dbReference>
<dbReference type="Gene3D" id="3.90.780.10">
    <property type="entry name" value="5'-Nucleotidase, C-terminal domain"/>
    <property type="match status" value="1"/>
</dbReference>
<dbReference type="InterPro" id="IPR006179">
    <property type="entry name" value="5_nucleotidase/apyrase"/>
</dbReference>
<name>A0ABD6DI80_9EURY</name>
<keyword evidence="1" id="KW-0732">Signal</keyword>
<feature type="domain" description="Calcineurin-like phosphoesterase" evidence="2">
    <location>
        <begin position="3"/>
        <end position="203"/>
    </location>
</feature>
<dbReference type="SUPFAM" id="SSF55816">
    <property type="entry name" value="5'-nucleotidase (syn. UDP-sugar hydrolase), C-terminal domain"/>
    <property type="match status" value="1"/>
</dbReference>
<organism evidence="4 5">
    <name type="scientific">Haloarchaeobius litoreus</name>
    <dbReference type="NCBI Taxonomy" id="755306"/>
    <lineage>
        <taxon>Archaea</taxon>
        <taxon>Methanobacteriati</taxon>
        <taxon>Methanobacteriota</taxon>
        <taxon>Stenosarchaea group</taxon>
        <taxon>Halobacteria</taxon>
        <taxon>Halobacteriales</taxon>
        <taxon>Halorubellaceae</taxon>
        <taxon>Haloarchaeobius</taxon>
    </lineage>
</organism>
<evidence type="ECO:0000313" key="5">
    <source>
        <dbReference type="Proteomes" id="UP001597034"/>
    </source>
</evidence>
<gene>
    <name evidence="4" type="ORF">ACFSBL_08635</name>
</gene>
<dbReference type="PANTHER" id="PTHR11575:SF24">
    <property type="entry name" value="5'-NUCLEOTIDASE"/>
    <property type="match status" value="1"/>
</dbReference>
<sequence length="469" mass="50488">MPLRILHYADIERAPDDPELLARLVGLVRDRRDEETLVLGAGDNLGPGVLSLVTGCRHALDFFHAVEPDGDTFGNHDFDRGPEVTRAVVGDSPMPWICANVFEDDGGDADFFAADEGVVPWTVCEAGEHRVGVTGVTSPETADINPSSEPLTFADPVAAAGDAVAELREHGVDHVVVISHCGDDTPLAENLDVDVVLGGHAHEEFIDVVEGTLLVRAGSNASGLSEVVFEDRPRGYRLPTRDAPVAEDLLDALETRRREAGLTDVVGSVDEPVTVDRADTKQGESRVGNLVTDAYRWAAAADIAVHSSGGLRTTDALAGEVTAADLVGLCPFENELVSVRVTGEQVRRTVHDAALAQYGDEVPTHWFGHVSGLSVVWDDLADEAREILVGGEPLDHDATYRLATSRYYVTSSHLFDAFDPDDVVDSHGQQFDAIVEYARENEVDPRIEGRVRRPTLDEVGGATADDVRN</sequence>
<dbReference type="AlphaFoldDB" id="A0ABD6DI80"/>
<dbReference type="Proteomes" id="UP001597034">
    <property type="component" value="Unassembled WGS sequence"/>
</dbReference>
<proteinExistence type="predicted"/>
<evidence type="ECO:0000256" key="1">
    <source>
        <dbReference type="ARBA" id="ARBA00022729"/>
    </source>
</evidence>
<comment type="caution">
    <text evidence="4">The sequence shown here is derived from an EMBL/GenBank/DDBJ whole genome shotgun (WGS) entry which is preliminary data.</text>
</comment>
<dbReference type="CDD" id="cd00845">
    <property type="entry name" value="MPP_UshA_N_like"/>
    <property type="match status" value="1"/>
</dbReference>
<feature type="domain" description="5'-Nucleotidase C-terminal" evidence="3">
    <location>
        <begin position="265"/>
        <end position="418"/>
    </location>
</feature>
<accession>A0ABD6DI80</accession>
<dbReference type="RefSeq" id="WP_256398737.1">
    <property type="nucleotide sequence ID" value="NZ_JANHJR010000001.1"/>
</dbReference>
<protein>
    <submittedName>
        <fullName evidence="4">Bifunctional metallophosphatase/5'-nucleotidase</fullName>
    </submittedName>
</protein>
<dbReference type="Pfam" id="PF00149">
    <property type="entry name" value="Metallophos"/>
    <property type="match status" value="1"/>
</dbReference>
<dbReference type="SUPFAM" id="SSF56300">
    <property type="entry name" value="Metallo-dependent phosphatases"/>
    <property type="match status" value="1"/>
</dbReference>
<dbReference type="PRINTS" id="PR01607">
    <property type="entry name" value="APYRASEFAMLY"/>
</dbReference>